<accession>B9K834</accession>
<proteinExistence type="predicted"/>
<feature type="domain" description="NADP-dependent oxidoreductase" evidence="4">
    <location>
        <begin position="39"/>
        <end position="296"/>
    </location>
</feature>
<dbReference type="PROSITE" id="PS00062">
    <property type="entry name" value="ALDOKETO_REDUCTASE_2"/>
    <property type="match status" value="1"/>
</dbReference>
<evidence type="ECO:0000313" key="5">
    <source>
        <dbReference type="EMBL" id="ACM23117.1"/>
    </source>
</evidence>
<organism evidence="5 6">
    <name type="scientific">Thermotoga neapolitana (strain ATCC 49049 / DSM 4359 / NBRC 107923 / NS-E)</name>
    <dbReference type="NCBI Taxonomy" id="309803"/>
    <lineage>
        <taxon>Bacteria</taxon>
        <taxon>Thermotogati</taxon>
        <taxon>Thermotogota</taxon>
        <taxon>Thermotogae</taxon>
        <taxon>Thermotogales</taxon>
        <taxon>Thermotogaceae</taxon>
        <taxon>Thermotoga</taxon>
    </lineage>
</organism>
<feature type="site" description="Lowers pKa of active site Tyr" evidence="3">
    <location>
        <position position="107"/>
    </location>
</feature>
<name>B9K834_THENN</name>
<dbReference type="AlphaFoldDB" id="B9K834"/>
<evidence type="ECO:0000313" key="6">
    <source>
        <dbReference type="Proteomes" id="UP000000445"/>
    </source>
</evidence>
<dbReference type="Pfam" id="PF00248">
    <property type="entry name" value="Aldo_ket_red"/>
    <property type="match status" value="1"/>
</dbReference>
<dbReference type="PANTHER" id="PTHR43638:SF3">
    <property type="entry name" value="ALDEHYDE REDUCTASE"/>
    <property type="match status" value="1"/>
</dbReference>
<dbReference type="STRING" id="309803.CTN_0941"/>
<dbReference type="PRINTS" id="PR00069">
    <property type="entry name" value="ALDKETRDTASE"/>
</dbReference>
<evidence type="ECO:0000256" key="2">
    <source>
        <dbReference type="PIRSR" id="PIRSR000097-2"/>
    </source>
</evidence>
<dbReference type="InterPro" id="IPR018170">
    <property type="entry name" value="Aldo/ket_reductase_CS"/>
</dbReference>
<dbReference type="InterPro" id="IPR020471">
    <property type="entry name" value="AKR"/>
</dbReference>
<sequence>MNSITVSQKMSYNNIRLIQGVLRMIYKELGRTGEKIPALGLGTWGIGGFETPDYSKDEEMVELLKTAIKMGYTHIDTAEYYGGGHTEELIGRAIKEFKREDLFIVSKVWPTHLRRDDLLRSLENTLKRLDTDYVDLYLIHWPNPEVPLEETLSAMAEGVRQGLIRYIGVSNFDRRLLEEAINKSEEPIVCDQVKYNIEDREPEKDGLLEFCQKNGITLVAYSPLRRTLLSEKVKTALENVAKNHNATVFQIMLAWLLAKPGVVAIPKAGRVEHLRENLEATKINLTEEEVKLLDSLA</sequence>
<dbReference type="SUPFAM" id="SSF51430">
    <property type="entry name" value="NAD(P)-linked oxidoreductase"/>
    <property type="match status" value="1"/>
</dbReference>
<reference evidence="5 6" key="1">
    <citation type="journal article" date="2009" name="Biosci. Biotechnol. Biochem.">
        <title>WeGAS: a web-based microbial genome annotation system.</title>
        <authorList>
            <person name="Lee D."/>
            <person name="Seo H."/>
            <person name="Park C."/>
            <person name="Park K."/>
        </authorList>
    </citation>
    <scope>NUCLEOTIDE SEQUENCE [LARGE SCALE GENOMIC DNA]</scope>
    <source>
        <strain evidence="6">ATCC 49049 / DSM 4359 / NBRC 107923 / NS-E</strain>
    </source>
</reference>
<dbReference type="InterPro" id="IPR036812">
    <property type="entry name" value="NAD(P)_OxRdtase_dom_sf"/>
</dbReference>
<dbReference type="InterPro" id="IPR023210">
    <property type="entry name" value="NADP_OxRdtase_dom"/>
</dbReference>
<evidence type="ECO:0000256" key="1">
    <source>
        <dbReference type="PIRSR" id="PIRSR000097-1"/>
    </source>
</evidence>
<dbReference type="Proteomes" id="UP000000445">
    <property type="component" value="Chromosome"/>
</dbReference>
<feature type="binding site" evidence="2">
    <location>
        <position position="140"/>
    </location>
    <ligand>
        <name>substrate</name>
    </ligand>
</feature>
<evidence type="ECO:0000256" key="3">
    <source>
        <dbReference type="PIRSR" id="PIRSR000097-3"/>
    </source>
</evidence>
<dbReference type="KEGG" id="tna:CTN_0941"/>
<dbReference type="GO" id="GO:0016491">
    <property type="term" value="F:oxidoreductase activity"/>
    <property type="evidence" value="ECO:0007669"/>
    <property type="project" value="InterPro"/>
</dbReference>
<gene>
    <name evidence="5" type="ordered locus">CTN_0941</name>
</gene>
<dbReference type="PIRSF" id="PIRSF000097">
    <property type="entry name" value="AKR"/>
    <property type="match status" value="1"/>
</dbReference>
<dbReference type="eggNOG" id="COG0656">
    <property type="taxonomic scope" value="Bacteria"/>
</dbReference>
<protein>
    <submittedName>
        <fullName evidence="5">Oxidoreductase, aldo/keto reductase family</fullName>
    </submittedName>
</protein>
<evidence type="ECO:0000259" key="4">
    <source>
        <dbReference type="Pfam" id="PF00248"/>
    </source>
</evidence>
<keyword evidence="6" id="KW-1185">Reference proteome</keyword>
<feature type="active site" description="Proton donor" evidence="1">
    <location>
        <position position="81"/>
    </location>
</feature>
<dbReference type="Gene3D" id="3.20.20.100">
    <property type="entry name" value="NADP-dependent oxidoreductase domain"/>
    <property type="match status" value="1"/>
</dbReference>
<dbReference type="PANTHER" id="PTHR43638">
    <property type="entry name" value="OXIDOREDUCTASE, ALDO/KETO REDUCTASE FAMILY PROTEIN"/>
    <property type="match status" value="1"/>
</dbReference>
<dbReference type="EMBL" id="CP000916">
    <property type="protein sequence ID" value="ACM23117.1"/>
    <property type="molecule type" value="Genomic_DNA"/>
</dbReference>
<dbReference type="HOGENOM" id="CLU_023205_2_3_0"/>
<dbReference type="CDD" id="cd19137">
    <property type="entry name" value="AKR_AKR3F1"/>
    <property type="match status" value="1"/>
</dbReference>